<dbReference type="GO" id="GO:0006355">
    <property type="term" value="P:regulation of DNA-templated transcription"/>
    <property type="evidence" value="ECO:0007669"/>
    <property type="project" value="EnsemblFungi"/>
</dbReference>
<dbReference type="STRING" id="1071382.H2AN28"/>
<dbReference type="GO" id="GO:0008270">
    <property type="term" value="F:zinc ion binding"/>
    <property type="evidence" value="ECO:0007669"/>
    <property type="project" value="UniProtKB-KW"/>
</dbReference>
<feature type="region of interest" description="Disordered" evidence="5">
    <location>
        <begin position="146"/>
        <end position="173"/>
    </location>
</feature>
<dbReference type="InterPro" id="IPR019786">
    <property type="entry name" value="Zinc_finger_PHD-type_CS"/>
</dbReference>
<dbReference type="Gene3D" id="2.170.270.10">
    <property type="entry name" value="SET domain"/>
    <property type="match status" value="1"/>
</dbReference>
<evidence type="ECO:0000256" key="3">
    <source>
        <dbReference type="ARBA" id="ARBA00022833"/>
    </source>
</evidence>
<dbReference type="HOGENOM" id="CLU_017047_0_0_1"/>
<dbReference type="Proteomes" id="UP000005220">
    <property type="component" value="Chromosome 1"/>
</dbReference>
<dbReference type="InterPro" id="IPR011011">
    <property type="entry name" value="Znf_FYVE_PHD"/>
</dbReference>
<feature type="compositionally biased region" description="Polar residues" evidence="5">
    <location>
        <begin position="14"/>
        <end position="24"/>
    </location>
</feature>
<dbReference type="PANTHER" id="PTHR46462:SF3">
    <property type="entry name" value="UPSET, ISOFORM A"/>
    <property type="match status" value="1"/>
</dbReference>
<dbReference type="InterPro" id="IPR001214">
    <property type="entry name" value="SET_dom"/>
</dbReference>
<dbReference type="InterPro" id="IPR013083">
    <property type="entry name" value="Znf_RING/FYVE/PHD"/>
</dbReference>
<dbReference type="OrthoDB" id="20872at2759"/>
<feature type="region of interest" description="Disordered" evidence="5">
    <location>
        <begin position="311"/>
        <end position="376"/>
    </location>
</feature>
<evidence type="ECO:0000313" key="8">
    <source>
        <dbReference type="Proteomes" id="UP000005220"/>
    </source>
</evidence>
<feature type="compositionally biased region" description="Basic and acidic residues" evidence="5">
    <location>
        <begin position="336"/>
        <end position="346"/>
    </location>
</feature>
<dbReference type="PANTHER" id="PTHR46462">
    <property type="entry name" value="UPSET, ISOFORM A"/>
    <property type="match status" value="1"/>
</dbReference>
<dbReference type="GeneID" id="13886234"/>
<feature type="compositionally biased region" description="Low complexity" evidence="5">
    <location>
        <begin position="150"/>
        <end position="159"/>
    </location>
</feature>
<keyword evidence="3" id="KW-0862">Zinc</keyword>
<dbReference type="Gene3D" id="3.30.40.10">
    <property type="entry name" value="Zinc/RING finger domain, C3HC4 (zinc finger)"/>
    <property type="match status" value="1"/>
</dbReference>
<dbReference type="FunCoup" id="H2AN28">
    <property type="interactions" value="146"/>
</dbReference>
<sequence length="815" mass="93032">MTESNEISTRDTQKPLQQAHNQSLLDDASTLLLFSQGNRRESQQPSKPTVHPTTNRSPINTTNLPPPPVLQPMTRPSFSGTTVLDPMGRPMLTMPNTAAAIMTVPTDTPTTRRKSSLQSNILPPVSNFNSVQSASQSVMNQDMLQHQFASRSESIPSSSIGNTPPKSRSRSITNKDTSAIAAAAAALATAANIPLPLRKHELEVTQKKEEIEENDEEHEEHPKKKSKTAKDHEWPIPDSYVVDQDSGIITCICEFNDDDGFTVQCEHCNRWQHAICYGIERVEDVPDLYLCNACNPRKLDIKHAKMIQKNRKENDLIHKQENEYNQAQNNRRRRKTESTNEHDNKSTETQNDISTKTDNKDGSNDRDSNLPPDNNIYKKKEHMLTASDAYAAVYLSLNELKYKDKYVKLFLENHINDDCVIPYKENEFSSIPIDISTSSDASYLRSFPGFSKLGIAIQQDCNKNDLICELLGELDFQRNYITNPRNHYRIWGTTKRKVFFHPDWPLVLDERLCGNLTRYLRRSCYPNVELVTIRLKDNSIKFVLRALQDLEKGDELHIGWNWDFTHPILQLIKGNMNFDALDDNMKFTLIHSVDTILGSCECACGNNSKDCHLLKVKKLSTNLYKSVKSKMNNRFKLNEILNHYQSKRNKRPEPILDCLVKQANERESKDIPHPPSIDESIRMGEKKNEGVLEHDIQASSPSSPPKNNTQPFKLKLYENYHTSFKTIDSLQSTASKIPSEYDESDCTELDKLAIPIPFPLPMDINDKSPKAVENSEQLNESKTLELSDKINKVEEHSQNIKKKLSFADYRKKQHK</sequence>
<dbReference type="eggNOG" id="KOG1844">
    <property type="taxonomic scope" value="Eukaryota"/>
</dbReference>
<dbReference type="GO" id="GO:0034967">
    <property type="term" value="C:Set3 complex"/>
    <property type="evidence" value="ECO:0007669"/>
    <property type="project" value="EnsemblFungi"/>
</dbReference>
<keyword evidence="2" id="KW-0863">Zinc-finger</keyword>
<evidence type="ECO:0000256" key="4">
    <source>
        <dbReference type="ARBA" id="ARBA00022853"/>
    </source>
</evidence>
<keyword evidence="1" id="KW-0479">Metal-binding</keyword>
<dbReference type="RefSeq" id="XP_003954913.1">
    <property type="nucleotide sequence ID" value="XM_003954864.1"/>
</dbReference>
<feature type="domain" description="SET" evidence="6">
    <location>
        <begin position="431"/>
        <end position="561"/>
    </location>
</feature>
<evidence type="ECO:0000256" key="5">
    <source>
        <dbReference type="SAM" id="MobiDB-lite"/>
    </source>
</evidence>
<feature type="compositionally biased region" description="Polar residues" evidence="5">
    <location>
        <begin position="160"/>
        <end position="173"/>
    </location>
</feature>
<evidence type="ECO:0000259" key="6">
    <source>
        <dbReference type="PROSITE" id="PS50280"/>
    </source>
</evidence>
<dbReference type="GO" id="GO:0070210">
    <property type="term" value="C:Rpd3L-Expanded complex"/>
    <property type="evidence" value="ECO:0007669"/>
    <property type="project" value="TreeGrafter"/>
</dbReference>
<dbReference type="SUPFAM" id="SSF82199">
    <property type="entry name" value="SET domain"/>
    <property type="match status" value="1"/>
</dbReference>
<dbReference type="PROSITE" id="PS50280">
    <property type="entry name" value="SET"/>
    <property type="match status" value="1"/>
</dbReference>
<dbReference type="GO" id="GO:0045835">
    <property type="term" value="P:negative regulation of meiotic nuclear division"/>
    <property type="evidence" value="ECO:0007669"/>
    <property type="project" value="EnsemblFungi"/>
</dbReference>
<keyword evidence="8" id="KW-1185">Reference proteome</keyword>
<feature type="compositionally biased region" description="Polar residues" evidence="5">
    <location>
        <begin position="32"/>
        <end position="63"/>
    </location>
</feature>
<dbReference type="InterPro" id="IPR001965">
    <property type="entry name" value="Znf_PHD"/>
</dbReference>
<feature type="compositionally biased region" description="Basic and acidic residues" evidence="5">
    <location>
        <begin position="311"/>
        <end position="322"/>
    </location>
</feature>
<dbReference type="KEGG" id="kaf:KAFR_0A03430"/>
<dbReference type="EMBL" id="HE650821">
    <property type="protein sequence ID" value="CCF55778.1"/>
    <property type="molecule type" value="Genomic_DNA"/>
</dbReference>
<dbReference type="AlphaFoldDB" id="H2AN28"/>
<dbReference type="SMART" id="SM00317">
    <property type="entry name" value="SET"/>
    <property type="match status" value="1"/>
</dbReference>
<dbReference type="Pfam" id="PF20826">
    <property type="entry name" value="PHD_5"/>
    <property type="match status" value="1"/>
</dbReference>
<evidence type="ECO:0000313" key="7">
    <source>
        <dbReference type="EMBL" id="CCF55778.1"/>
    </source>
</evidence>
<dbReference type="InterPro" id="IPR046341">
    <property type="entry name" value="SET_dom_sf"/>
</dbReference>
<dbReference type="InParanoid" id="H2AN28"/>
<feature type="region of interest" description="Disordered" evidence="5">
    <location>
        <begin position="1"/>
        <end position="81"/>
    </location>
</feature>
<dbReference type="GO" id="GO:0140002">
    <property type="term" value="F:histone H3K4me3 reader activity"/>
    <property type="evidence" value="ECO:0007669"/>
    <property type="project" value="EnsemblFungi"/>
</dbReference>
<reference evidence="7 8" key="1">
    <citation type="journal article" date="2011" name="Proc. Natl. Acad. Sci. U.S.A.">
        <title>Evolutionary erosion of yeast sex chromosomes by mating-type switching accidents.</title>
        <authorList>
            <person name="Gordon J.L."/>
            <person name="Armisen D."/>
            <person name="Proux-Wera E."/>
            <person name="Oheigeartaigh S.S."/>
            <person name="Byrne K.P."/>
            <person name="Wolfe K.H."/>
        </authorList>
    </citation>
    <scope>NUCLEOTIDE SEQUENCE [LARGE SCALE GENOMIC DNA]</scope>
    <source>
        <strain evidence="8">ATCC 22294 / BCRC 22015 / CBS 2517 / CECT 1963 / NBRC 1671 / NRRL Y-8276</strain>
    </source>
</reference>
<name>H2AN28_KAZAF</name>
<dbReference type="PROSITE" id="PS01359">
    <property type="entry name" value="ZF_PHD_1"/>
    <property type="match status" value="1"/>
</dbReference>
<proteinExistence type="predicted"/>
<evidence type="ECO:0000256" key="1">
    <source>
        <dbReference type="ARBA" id="ARBA00022723"/>
    </source>
</evidence>
<accession>H2AN28</accession>
<dbReference type="GO" id="GO:0045815">
    <property type="term" value="P:transcription initiation-coupled chromatin remodeling"/>
    <property type="evidence" value="ECO:0007669"/>
    <property type="project" value="EnsemblFungi"/>
</dbReference>
<organism evidence="7 8">
    <name type="scientific">Kazachstania africana (strain ATCC 22294 / BCRC 22015 / CBS 2517 / CECT 1963 / NBRC 1671 / NRRL Y-8276)</name>
    <name type="common">Yeast</name>
    <name type="synonym">Kluyveromyces africanus</name>
    <dbReference type="NCBI Taxonomy" id="1071382"/>
    <lineage>
        <taxon>Eukaryota</taxon>
        <taxon>Fungi</taxon>
        <taxon>Dikarya</taxon>
        <taxon>Ascomycota</taxon>
        <taxon>Saccharomycotina</taxon>
        <taxon>Saccharomycetes</taxon>
        <taxon>Saccharomycetales</taxon>
        <taxon>Saccharomycetaceae</taxon>
        <taxon>Kazachstania</taxon>
    </lineage>
</organism>
<feature type="compositionally biased region" description="Basic and acidic residues" evidence="5">
    <location>
        <begin position="355"/>
        <end position="368"/>
    </location>
</feature>
<dbReference type="SMART" id="SM00249">
    <property type="entry name" value="PHD"/>
    <property type="match status" value="1"/>
</dbReference>
<dbReference type="SUPFAM" id="SSF57903">
    <property type="entry name" value="FYVE/PHD zinc finger"/>
    <property type="match status" value="1"/>
</dbReference>
<protein>
    <recommendedName>
        <fullName evidence="6">SET domain-containing protein</fullName>
    </recommendedName>
</protein>
<feature type="region of interest" description="Disordered" evidence="5">
    <location>
        <begin position="209"/>
        <end position="238"/>
    </location>
</feature>
<keyword evidence="4" id="KW-0156">Chromatin regulator</keyword>
<dbReference type="CDD" id="cd15550">
    <property type="entry name" value="PHD_MLL5"/>
    <property type="match status" value="1"/>
</dbReference>
<dbReference type="Pfam" id="PF00856">
    <property type="entry name" value="SET"/>
    <property type="match status" value="1"/>
</dbReference>
<gene>
    <name evidence="7" type="primary">KAFR0A03430</name>
    <name evidence="7" type="ORF">KAFR_0A03430</name>
</gene>
<evidence type="ECO:0000256" key="2">
    <source>
        <dbReference type="ARBA" id="ARBA00022771"/>
    </source>
</evidence>